<proteinExistence type="predicted"/>
<evidence type="ECO:0000313" key="1">
    <source>
        <dbReference type="EMBL" id="PSL48823.1"/>
    </source>
</evidence>
<dbReference type="Proteomes" id="UP000240971">
    <property type="component" value="Unassembled WGS sequence"/>
</dbReference>
<accession>A0A2P8HRI7</accession>
<reference evidence="1 2" key="1">
    <citation type="submission" date="2018-03" db="EMBL/GenBank/DDBJ databases">
        <title>Genomic Encyclopedia of Archaeal and Bacterial Type Strains, Phase II (KMG-II): from individual species to whole genera.</title>
        <authorList>
            <person name="Goeker M."/>
        </authorList>
    </citation>
    <scope>NUCLEOTIDE SEQUENCE [LARGE SCALE GENOMIC DNA]</scope>
    <source>
        <strain evidence="1 2">DSM 24859</strain>
    </source>
</reference>
<organism evidence="1 2">
    <name type="scientific">Chitinophaga niastensis</name>
    <dbReference type="NCBI Taxonomy" id="536980"/>
    <lineage>
        <taxon>Bacteria</taxon>
        <taxon>Pseudomonadati</taxon>
        <taxon>Bacteroidota</taxon>
        <taxon>Chitinophagia</taxon>
        <taxon>Chitinophagales</taxon>
        <taxon>Chitinophagaceae</taxon>
        <taxon>Chitinophaga</taxon>
    </lineage>
</organism>
<keyword evidence="2" id="KW-1185">Reference proteome</keyword>
<dbReference type="EMBL" id="PYAW01000001">
    <property type="protein sequence ID" value="PSL48823.1"/>
    <property type="molecule type" value="Genomic_DNA"/>
</dbReference>
<comment type="caution">
    <text evidence="1">The sequence shown here is derived from an EMBL/GenBank/DDBJ whole genome shotgun (WGS) entry which is preliminary data.</text>
</comment>
<name>A0A2P8HRI7_CHINA</name>
<dbReference type="AlphaFoldDB" id="A0A2P8HRI7"/>
<protein>
    <submittedName>
        <fullName evidence="1">Uncharacterized protein</fullName>
    </submittedName>
</protein>
<gene>
    <name evidence="1" type="ORF">CLV51_101151</name>
</gene>
<evidence type="ECO:0000313" key="2">
    <source>
        <dbReference type="Proteomes" id="UP000240971"/>
    </source>
</evidence>
<sequence>MMLAISDLVLKKLSVYNTFVLSAKSQYLKAKTSENHG</sequence>